<accession>A0ABD6C6Z3</accession>
<dbReference type="EMBL" id="JBHUDJ010000001">
    <property type="protein sequence ID" value="MFD1585622.1"/>
    <property type="molecule type" value="Genomic_DNA"/>
</dbReference>
<evidence type="ECO:0000256" key="7">
    <source>
        <dbReference type="SAM" id="MobiDB-lite"/>
    </source>
</evidence>
<evidence type="ECO:0000256" key="3">
    <source>
        <dbReference type="ARBA" id="ARBA00022722"/>
    </source>
</evidence>
<keyword evidence="5 6" id="KW-0378">Hydrolase</keyword>
<dbReference type="SMART" id="SM00538">
    <property type="entry name" value="POP4"/>
    <property type="match status" value="1"/>
</dbReference>
<dbReference type="GO" id="GO:0030677">
    <property type="term" value="C:ribonuclease P complex"/>
    <property type="evidence" value="ECO:0007669"/>
    <property type="project" value="UniProtKB-UniRule"/>
</dbReference>
<dbReference type="InterPro" id="IPR023538">
    <property type="entry name" value="RNP1"/>
</dbReference>
<dbReference type="RefSeq" id="WP_247377442.1">
    <property type="nucleotide sequence ID" value="NZ_JALLGV010000003.1"/>
</dbReference>
<comment type="function">
    <text evidence="6">Part of ribonuclease P, a protein complex that generates mature tRNA molecules by cleaving their 5'-ends.</text>
</comment>
<dbReference type="HAMAP" id="MF_00754">
    <property type="entry name" value="RNase_P_1"/>
    <property type="match status" value="1"/>
</dbReference>
<protein>
    <recommendedName>
        <fullName evidence="6">Ribonuclease P protein component 1</fullName>
        <shortName evidence="6">RNase P component 1</shortName>
        <ecNumber evidence="6">3.1.26.5</ecNumber>
    </recommendedName>
    <alternativeName>
        <fullName evidence="6">Rpp29</fullName>
    </alternativeName>
</protein>
<evidence type="ECO:0000256" key="6">
    <source>
        <dbReference type="HAMAP-Rule" id="MF_00754"/>
    </source>
</evidence>
<evidence type="ECO:0000256" key="5">
    <source>
        <dbReference type="ARBA" id="ARBA00022801"/>
    </source>
</evidence>
<keyword evidence="2 6" id="KW-0819">tRNA processing</keyword>
<evidence type="ECO:0000256" key="1">
    <source>
        <dbReference type="ARBA" id="ARBA00022490"/>
    </source>
</evidence>
<feature type="compositionally biased region" description="Basic and acidic residues" evidence="7">
    <location>
        <begin position="86"/>
        <end position="115"/>
    </location>
</feature>
<reference evidence="8 9" key="1">
    <citation type="journal article" date="2019" name="Int. J. Syst. Evol. Microbiol.">
        <title>The Global Catalogue of Microorganisms (GCM) 10K type strain sequencing project: providing services to taxonomists for standard genome sequencing and annotation.</title>
        <authorList>
            <consortium name="The Broad Institute Genomics Platform"/>
            <consortium name="The Broad Institute Genome Sequencing Center for Infectious Disease"/>
            <person name="Wu L."/>
            <person name="Ma J."/>
        </authorList>
    </citation>
    <scope>NUCLEOTIDE SEQUENCE [LARGE SCALE GENOMIC DNA]</scope>
    <source>
        <strain evidence="8 9">CGMCC 1.12125</strain>
    </source>
</reference>
<dbReference type="EC" id="3.1.26.5" evidence="6"/>
<dbReference type="GO" id="GO:0005737">
    <property type="term" value="C:cytoplasm"/>
    <property type="evidence" value="ECO:0007669"/>
    <property type="project" value="UniProtKB-SubCell"/>
</dbReference>
<comment type="similarity">
    <text evidence="6">Belongs to the eukaryotic/archaeal RNase P protein component 1 family.</text>
</comment>
<gene>
    <name evidence="6" type="primary">rnp1</name>
    <name evidence="8" type="ORF">ACFR9U_01400</name>
</gene>
<evidence type="ECO:0000256" key="4">
    <source>
        <dbReference type="ARBA" id="ARBA00022759"/>
    </source>
</evidence>
<dbReference type="Gene3D" id="2.30.30.210">
    <property type="entry name" value="Ribonuclease P/MRP, subunit p29"/>
    <property type="match status" value="1"/>
</dbReference>
<comment type="subunit">
    <text evidence="6">Consists of a catalytic RNA component and at least 4-5 protein subunits.</text>
</comment>
<dbReference type="Pfam" id="PF01868">
    <property type="entry name" value="RNase_P-MRP_p29"/>
    <property type="match status" value="1"/>
</dbReference>
<sequence length="115" mass="12348">MPLTSATLPRHELIGLPVRVAAASNPDLVGVAGEVVMETTRTLSIAATVSGVERVWQVPKADATFEFSTPDGQSEARSASTQSNGESRETVTVEGERLVARPARRTERTGDSKWR</sequence>
<dbReference type="InterPro" id="IPR023534">
    <property type="entry name" value="Rof/RNase_P-like"/>
</dbReference>
<dbReference type="InterPro" id="IPR002730">
    <property type="entry name" value="Rpp29/RNP1"/>
</dbReference>
<dbReference type="AlphaFoldDB" id="A0ABD6C6Z3"/>
<evidence type="ECO:0000313" key="9">
    <source>
        <dbReference type="Proteomes" id="UP001597119"/>
    </source>
</evidence>
<dbReference type="GO" id="GO:0001682">
    <property type="term" value="P:tRNA 5'-leader removal"/>
    <property type="evidence" value="ECO:0007669"/>
    <property type="project" value="UniProtKB-UniRule"/>
</dbReference>
<evidence type="ECO:0000313" key="8">
    <source>
        <dbReference type="EMBL" id="MFD1585622.1"/>
    </source>
</evidence>
<comment type="subcellular location">
    <subcellularLocation>
        <location evidence="6">Cytoplasm</location>
    </subcellularLocation>
</comment>
<proteinExistence type="inferred from homology"/>
<keyword evidence="1 6" id="KW-0963">Cytoplasm</keyword>
<evidence type="ECO:0000256" key="2">
    <source>
        <dbReference type="ARBA" id="ARBA00022694"/>
    </source>
</evidence>
<comment type="caution">
    <text evidence="8">The sequence shown here is derived from an EMBL/GenBank/DDBJ whole genome shotgun (WGS) entry which is preliminary data.</text>
</comment>
<keyword evidence="9" id="KW-1185">Reference proteome</keyword>
<dbReference type="Proteomes" id="UP001597119">
    <property type="component" value="Unassembled WGS sequence"/>
</dbReference>
<dbReference type="SUPFAM" id="SSF101744">
    <property type="entry name" value="Rof/RNase P subunit-like"/>
    <property type="match status" value="1"/>
</dbReference>
<comment type="catalytic activity">
    <reaction evidence="6">
        <text>Endonucleolytic cleavage of RNA, removing 5'-extranucleotides from tRNA precursor.</text>
        <dbReference type="EC" id="3.1.26.5"/>
    </reaction>
</comment>
<feature type="compositionally biased region" description="Polar residues" evidence="7">
    <location>
        <begin position="66"/>
        <end position="85"/>
    </location>
</feature>
<organism evidence="8 9">
    <name type="scientific">Halorientalis brevis</name>
    <dbReference type="NCBI Taxonomy" id="1126241"/>
    <lineage>
        <taxon>Archaea</taxon>
        <taxon>Methanobacteriati</taxon>
        <taxon>Methanobacteriota</taxon>
        <taxon>Stenosarchaea group</taxon>
        <taxon>Halobacteria</taxon>
        <taxon>Halobacteriales</taxon>
        <taxon>Haloarculaceae</taxon>
        <taxon>Halorientalis</taxon>
    </lineage>
</organism>
<dbReference type="GO" id="GO:0004526">
    <property type="term" value="F:ribonuclease P activity"/>
    <property type="evidence" value="ECO:0007669"/>
    <property type="project" value="UniProtKB-UniRule"/>
</dbReference>
<name>A0ABD6C6Z3_9EURY</name>
<keyword evidence="4 6" id="KW-0255">Endonuclease</keyword>
<feature type="region of interest" description="Disordered" evidence="7">
    <location>
        <begin position="65"/>
        <end position="115"/>
    </location>
</feature>
<keyword evidence="3 6" id="KW-0540">Nuclease</keyword>
<dbReference type="InterPro" id="IPR036980">
    <property type="entry name" value="RNase_P/MRP_Rpp29_sf"/>
</dbReference>